<sequence>MIGGEFPAIVIDAGMVTITIEVATFDEPGIAVATAVASAAAEFHAAVVSRATAVSKS</sequence>
<comment type="caution">
    <text evidence="1">The sequence shown here is derived from an EMBL/GenBank/DDBJ whole genome shotgun (WGS) entry which is preliminary data.</text>
</comment>
<dbReference type="EMBL" id="BAAALT010000260">
    <property type="protein sequence ID" value="GAA1830051.1"/>
    <property type="molecule type" value="Genomic_DNA"/>
</dbReference>
<evidence type="ECO:0000313" key="1">
    <source>
        <dbReference type="EMBL" id="GAA1830051.1"/>
    </source>
</evidence>
<accession>A0ABP4YT45</accession>
<dbReference type="Proteomes" id="UP001500218">
    <property type="component" value="Unassembled WGS sequence"/>
</dbReference>
<name>A0ABP4YT45_9ACTN</name>
<keyword evidence="2" id="KW-1185">Reference proteome</keyword>
<protein>
    <submittedName>
        <fullName evidence="1">Uncharacterized protein</fullName>
    </submittedName>
</protein>
<evidence type="ECO:0000313" key="2">
    <source>
        <dbReference type="Proteomes" id="UP001500218"/>
    </source>
</evidence>
<reference evidence="2" key="1">
    <citation type="journal article" date="2019" name="Int. J. Syst. Evol. Microbiol.">
        <title>The Global Catalogue of Microorganisms (GCM) 10K type strain sequencing project: providing services to taxonomists for standard genome sequencing and annotation.</title>
        <authorList>
            <consortium name="The Broad Institute Genomics Platform"/>
            <consortium name="The Broad Institute Genome Sequencing Center for Infectious Disease"/>
            <person name="Wu L."/>
            <person name="Ma J."/>
        </authorList>
    </citation>
    <scope>NUCLEOTIDE SEQUENCE [LARGE SCALE GENOMIC DNA]</scope>
    <source>
        <strain evidence="2">JCM 13250</strain>
    </source>
</reference>
<dbReference type="RefSeq" id="WP_344138799.1">
    <property type="nucleotide sequence ID" value="NZ_BAAALT010000260.1"/>
</dbReference>
<gene>
    <name evidence="1" type="ORF">GCM10009682_56060</name>
</gene>
<proteinExistence type="predicted"/>
<organism evidence="1 2">
    <name type="scientific">Luedemannella flava</name>
    <dbReference type="NCBI Taxonomy" id="349316"/>
    <lineage>
        <taxon>Bacteria</taxon>
        <taxon>Bacillati</taxon>
        <taxon>Actinomycetota</taxon>
        <taxon>Actinomycetes</taxon>
        <taxon>Micromonosporales</taxon>
        <taxon>Micromonosporaceae</taxon>
        <taxon>Luedemannella</taxon>
    </lineage>
</organism>